<gene>
    <name evidence="2" type="ORF">JCR33_15635</name>
</gene>
<dbReference type="GO" id="GO:0017168">
    <property type="term" value="F:5-oxoprolinase (ATP-hydrolyzing) activity"/>
    <property type="evidence" value="ECO:0007669"/>
    <property type="project" value="TreeGrafter"/>
</dbReference>
<evidence type="ECO:0000259" key="1">
    <source>
        <dbReference type="Pfam" id="PF02538"/>
    </source>
</evidence>
<evidence type="ECO:0000313" key="3">
    <source>
        <dbReference type="Proteomes" id="UP000609531"/>
    </source>
</evidence>
<protein>
    <submittedName>
        <fullName evidence="2">Hydantoinase B/oxoprolinase family protein</fullName>
    </submittedName>
</protein>
<feature type="domain" description="Hydantoinase B/oxoprolinase" evidence="1">
    <location>
        <begin position="23"/>
        <end position="543"/>
    </location>
</feature>
<reference evidence="2" key="1">
    <citation type="submission" date="2020-12" db="EMBL/GenBank/DDBJ databases">
        <title>Bacterial taxonomy.</title>
        <authorList>
            <person name="Pan X."/>
        </authorList>
    </citation>
    <scope>NUCLEOTIDE SEQUENCE</scope>
    <source>
        <strain evidence="2">B2012</strain>
    </source>
</reference>
<dbReference type="PANTHER" id="PTHR11365:SF23">
    <property type="entry name" value="HYPOTHETICAL 5-OXOPROLINASE (EUROFUNG)-RELATED"/>
    <property type="match status" value="1"/>
</dbReference>
<dbReference type="RefSeq" id="WP_198883043.1">
    <property type="nucleotide sequence ID" value="NZ_JAEKJA010000013.1"/>
</dbReference>
<comment type="caution">
    <text evidence="2">The sequence shown here is derived from an EMBL/GenBank/DDBJ whole genome shotgun (WGS) entry which is preliminary data.</text>
</comment>
<dbReference type="GO" id="GO:0006749">
    <property type="term" value="P:glutathione metabolic process"/>
    <property type="evidence" value="ECO:0007669"/>
    <property type="project" value="TreeGrafter"/>
</dbReference>
<keyword evidence="3" id="KW-1185">Reference proteome</keyword>
<dbReference type="InterPro" id="IPR003692">
    <property type="entry name" value="Hydantoinase_B"/>
</dbReference>
<proteinExistence type="predicted"/>
<dbReference type="Proteomes" id="UP000609531">
    <property type="component" value="Unassembled WGS sequence"/>
</dbReference>
<dbReference type="AlphaFoldDB" id="A0A934IIK3"/>
<name>A0A934IIK3_9HYPH</name>
<dbReference type="InterPro" id="IPR045079">
    <property type="entry name" value="Oxoprolinase-like"/>
</dbReference>
<organism evidence="2 3">
    <name type="scientific">Acuticoccus mangrovi</name>
    <dbReference type="NCBI Taxonomy" id="2796142"/>
    <lineage>
        <taxon>Bacteria</taxon>
        <taxon>Pseudomonadati</taxon>
        <taxon>Pseudomonadota</taxon>
        <taxon>Alphaproteobacteria</taxon>
        <taxon>Hyphomicrobiales</taxon>
        <taxon>Amorphaceae</taxon>
        <taxon>Acuticoccus</taxon>
    </lineage>
</organism>
<dbReference type="EMBL" id="JAEKJA010000013">
    <property type="protein sequence ID" value="MBJ3777138.1"/>
    <property type="molecule type" value="Genomic_DNA"/>
</dbReference>
<accession>A0A934IIK3</accession>
<dbReference type="PANTHER" id="PTHR11365">
    <property type="entry name" value="5-OXOPROLINASE RELATED"/>
    <property type="match status" value="1"/>
</dbReference>
<dbReference type="GO" id="GO:0005829">
    <property type="term" value="C:cytosol"/>
    <property type="evidence" value="ECO:0007669"/>
    <property type="project" value="TreeGrafter"/>
</dbReference>
<evidence type="ECO:0000313" key="2">
    <source>
        <dbReference type="EMBL" id="MBJ3777138.1"/>
    </source>
</evidence>
<sequence>MPPALTLSPATTLCGSTHGEALDPITVEVIRNKLDGIANEMQTTLVRSSFSPFVKEGLDASASLFTVSGQTLAQATAIPLHLATMIPMVERFIATFPPAEMAEGDIYAMNDPYLGGTHLPDIYLVAPVFYDGTLVALATAITHHQDVGGMSAGSLPTHATEIFQEGLRLPPLKLRDRGRMNETLLAILKLNVRTPDLLMGDLNAQIAACTIGARRLCALAETYGAHDLAAVFDTLLDRSELLTRQSLAALPRGTFPYVDYLDNDGVDLERRVKIAVAVTIDDAGLTCDFSASDPQVRGPFNSVPSGALAAGCFAIRALADPTIPTNGGCFRPLKVIVKRGTLFDPVPPAPVNARTATIKRATGCILGALREAAPGAFPADGSHSTITLAMGGRRSDGTRYVTGQALVGGTGAHSAGDGIDALETDVGNVMNQPVEALEADAPIHVVERRLRIDSGGPGKFRGGLGISTAYTLLDGELTLTHRGERHNSQARGYAGGGAGAPTNSLIVRADGTREVIPSKIVTTMHAGDTLLIETPGGAGYGDPHERDRDRLREDIENGRVSEGAATAAYGPIET</sequence>
<dbReference type="Pfam" id="PF02538">
    <property type="entry name" value="Hydantoinase_B"/>
    <property type="match status" value="1"/>
</dbReference>